<evidence type="ECO:0000313" key="3">
    <source>
        <dbReference type="Proteomes" id="UP000716291"/>
    </source>
</evidence>
<sequence length="99" mass="11373">MIRAKYKFDPGITDIDEKPFEIFLQKPLNFESREEEEEEDSHRDGSKIEEFSDASVQSNIEDFSSSHTNQISRFLPLVTEQVPVKTAAADAGNKFNLEY</sequence>
<dbReference type="EMBL" id="JAANQT010002677">
    <property type="protein sequence ID" value="KAG1302027.1"/>
    <property type="molecule type" value="Genomic_DNA"/>
</dbReference>
<protein>
    <submittedName>
        <fullName evidence="2">Uncharacterized protein</fullName>
    </submittedName>
</protein>
<reference evidence="2" key="1">
    <citation type="journal article" date="2020" name="Microb. Genom.">
        <title>Genetic diversity of clinical and environmental Mucorales isolates obtained from an investigation of mucormycosis cases among solid organ transplant recipients.</title>
        <authorList>
            <person name="Nguyen M.H."/>
            <person name="Kaul D."/>
            <person name="Muto C."/>
            <person name="Cheng S.J."/>
            <person name="Richter R.A."/>
            <person name="Bruno V.M."/>
            <person name="Liu G."/>
            <person name="Beyhan S."/>
            <person name="Sundermann A.J."/>
            <person name="Mounaud S."/>
            <person name="Pasculle A.W."/>
            <person name="Nierman W.C."/>
            <person name="Driscoll E."/>
            <person name="Cumbie R."/>
            <person name="Clancy C.J."/>
            <person name="Dupont C.L."/>
        </authorList>
    </citation>
    <scope>NUCLEOTIDE SEQUENCE</scope>
    <source>
        <strain evidence="2">GL11</strain>
    </source>
</reference>
<evidence type="ECO:0000256" key="1">
    <source>
        <dbReference type="SAM" id="MobiDB-lite"/>
    </source>
</evidence>
<evidence type="ECO:0000313" key="2">
    <source>
        <dbReference type="EMBL" id="KAG1302027.1"/>
    </source>
</evidence>
<dbReference type="AlphaFoldDB" id="A0A9P6WZF8"/>
<dbReference type="Proteomes" id="UP000716291">
    <property type="component" value="Unassembled WGS sequence"/>
</dbReference>
<accession>A0A9P6WZF8</accession>
<keyword evidence="3" id="KW-1185">Reference proteome</keyword>
<proteinExistence type="predicted"/>
<comment type="caution">
    <text evidence="2">The sequence shown here is derived from an EMBL/GenBank/DDBJ whole genome shotgun (WGS) entry which is preliminary data.</text>
</comment>
<organism evidence="2 3">
    <name type="scientific">Rhizopus oryzae</name>
    <name type="common">Mucormycosis agent</name>
    <name type="synonym">Rhizopus arrhizus var. delemar</name>
    <dbReference type="NCBI Taxonomy" id="64495"/>
    <lineage>
        <taxon>Eukaryota</taxon>
        <taxon>Fungi</taxon>
        <taxon>Fungi incertae sedis</taxon>
        <taxon>Mucoromycota</taxon>
        <taxon>Mucoromycotina</taxon>
        <taxon>Mucoromycetes</taxon>
        <taxon>Mucorales</taxon>
        <taxon>Mucorineae</taxon>
        <taxon>Rhizopodaceae</taxon>
        <taxon>Rhizopus</taxon>
    </lineage>
</organism>
<gene>
    <name evidence="2" type="ORF">G6F64_011287</name>
</gene>
<name>A0A9P6WZF8_RHIOR</name>
<feature type="region of interest" description="Disordered" evidence="1">
    <location>
        <begin position="28"/>
        <end position="48"/>
    </location>
</feature>